<evidence type="ECO:0000259" key="4">
    <source>
        <dbReference type="PROSITE" id="PS50106"/>
    </source>
</evidence>
<feature type="region of interest" description="Disordered" evidence="2">
    <location>
        <begin position="778"/>
        <end position="873"/>
    </location>
</feature>
<dbReference type="CDD" id="cd06727">
    <property type="entry name" value="PDZ1_ZO1-like"/>
    <property type="match status" value="1"/>
</dbReference>
<feature type="domain" description="PDZ" evidence="4">
    <location>
        <begin position="22"/>
        <end position="109"/>
    </location>
</feature>
<dbReference type="PANTHER" id="PTHR13865:SF28">
    <property type="entry name" value="POLYCHAETOID, ISOFORM O"/>
    <property type="match status" value="1"/>
</dbReference>
<feature type="domain" description="Guanylate kinase-like" evidence="3">
    <location>
        <begin position="641"/>
        <end position="742"/>
    </location>
</feature>
<feature type="region of interest" description="Disordered" evidence="2">
    <location>
        <begin position="1339"/>
        <end position="1361"/>
    </location>
</feature>
<feature type="compositionally biased region" description="Basic and acidic residues" evidence="2">
    <location>
        <begin position="1116"/>
        <end position="1130"/>
    </location>
</feature>
<keyword evidence="7" id="KW-1185">Reference proteome</keyword>
<dbReference type="Gene3D" id="2.30.42.10">
    <property type="match status" value="3"/>
</dbReference>
<dbReference type="SMART" id="SM00072">
    <property type="entry name" value="GuKc"/>
    <property type="match status" value="1"/>
</dbReference>
<dbReference type="SUPFAM" id="SSF52540">
    <property type="entry name" value="P-loop containing nucleoside triphosphate hydrolases"/>
    <property type="match status" value="1"/>
</dbReference>
<organism evidence="6 7">
    <name type="scientific">Hermetia illucens</name>
    <name type="common">Black soldier fly</name>
    <dbReference type="NCBI Taxonomy" id="343691"/>
    <lineage>
        <taxon>Eukaryota</taxon>
        <taxon>Metazoa</taxon>
        <taxon>Ecdysozoa</taxon>
        <taxon>Arthropoda</taxon>
        <taxon>Hexapoda</taxon>
        <taxon>Insecta</taxon>
        <taxon>Pterygota</taxon>
        <taxon>Neoptera</taxon>
        <taxon>Endopterygota</taxon>
        <taxon>Diptera</taxon>
        <taxon>Brachycera</taxon>
        <taxon>Stratiomyomorpha</taxon>
        <taxon>Stratiomyidae</taxon>
        <taxon>Hermetiinae</taxon>
        <taxon>Hermetia</taxon>
    </lineage>
</organism>
<feature type="region of interest" description="Disordered" evidence="2">
    <location>
        <begin position="1828"/>
        <end position="1853"/>
    </location>
</feature>
<dbReference type="GO" id="GO:0098609">
    <property type="term" value="P:cell-cell adhesion"/>
    <property type="evidence" value="ECO:0007669"/>
    <property type="project" value="TreeGrafter"/>
</dbReference>
<dbReference type="SMART" id="SM00228">
    <property type="entry name" value="PDZ"/>
    <property type="match status" value="3"/>
</dbReference>
<feature type="domain" description="PDZ" evidence="4">
    <location>
        <begin position="150"/>
        <end position="232"/>
    </location>
</feature>
<accession>A0A7R8V6N0</accession>
<dbReference type="GO" id="GO:0150105">
    <property type="term" value="P:protein localization to cell-cell junction"/>
    <property type="evidence" value="ECO:0007669"/>
    <property type="project" value="TreeGrafter"/>
</dbReference>
<dbReference type="SUPFAM" id="SSF50156">
    <property type="entry name" value="PDZ domain-like"/>
    <property type="match status" value="3"/>
</dbReference>
<dbReference type="EMBL" id="LR899014">
    <property type="protein sequence ID" value="CAD7093052.1"/>
    <property type="molecule type" value="Genomic_DNA"/>
</dbReference>
<name>A0A7R8V6N0_HERIL</name>
<feature type="region of interest" description="Disordered" evidence="2">
    <location>
        <begin position="277"/>
        <end position="353"/>
    </location>
</feature>
<evidence type="ECO:0000313" key="6">
    <source>
        <dbReference type="EMBL" id="CAD7093052.1"/>
    </source>
</evidence>
<feature type="region of interest" description="Disordered" evidence="2">
    <location>
        <begin position="1061"/>
        <end position="1293"/>
    </location>
</feature>
<dbReference type="InterPro" id="IPR027417">
    <property type="entry name" value="P-loop_NTPase"/>
</dbReference>
<feature type="compositionally biased region" description="Polar residues" evidence="2">
    <location>
        <begin position="1132"/>
        <end position="1146"/>
    </location>
</feature>
<dbReference type="Pfam" id="PF07653">
    <property type="entry name" value="SH3_2"/>
    <property type="match status" value="1"/>
</dbReference>
<dbReference type="CDD" id="cd11859">
    <property type="entry name" value="SH3_ZO"/>
    <property type="match status" value="1"/>
</dbReference>
<dbReference type="PROSITE" id="PS50106">
    <property type="entry name" value="PDZ"/>
    <property type="match status" value="3"/>
</dbReference>
<dbReference type="Pfam" id="PF00791">
    <property type="entry name" value="ZU5"/>
    <property type="match status" value="1"/>
</dbReference>
<feature type="region of interest" description="Disordered" evidence="2">
    <location>
        <begin position="931"/>
        <end position="994"/>
    </location>
</feature>
<dbReference type="PANTHER" id="PTHR13865">
    <property type="entry name" value="TIGHT JUNCTION PROTEIN"/>
    <property type="match status" value="1"/>
</dbReference>
<dbReference type="Gene3D" id="2.30.30.40">
    <property type="entry name" value="SH3 Domains"/>
    <property type="match status" value="1"/>
</dbReference>
<dbReference type="Gene3D" id="3.40.50.300">
    <property type="entry name" value="P-loop containing nucleotide triphosphate hydrolases"/>
    <property type="match status" value="1"/>
</dbReference>
<dbReference type="GO" id="GO:0005886">
    <property type="term" value="C:plasma membrane"/>
    <property type="evidence" value="ECO:0007669"/>
    <property type="project" value="TreeGrafter"/>
</dbReference>
<dbReference type="SMART" id="SM00218">
    <property type="entry name" value="ZU5"/>
    <property type="match status" value="1"/>
</dbReference>
<feature type="compositionally biased region" description="Basic and acidic residues" evidence="2">
    <location>
        <begin position="950"/>
        <end position="963"/>
    </location>
</feature>
<dbReference type="InterPro" id="IPR001478">
    <property type="entry name" value="PDZ"/>
</dbReference>
<dbReference type="CDD" id="cd06729">
    <property type="entry name" value="PDZ3_ZO1-like_domain"/>
    <property type="match status" value="1"/>
</dbReference>
<dbReference type="InterPro" id="IPR000906">
    <property type="entry name" value="ZU5_dom"/>
</dbReference>
<feature type="compositionally biased region" description="Basic and acidic residues" evidence="2">
    <location>
        <begin position="1638"/>
        <end position="1661"/>
    </location>
</feature>
<dbReference type="InterPro" id="IPR001452">
    <property type="entry name" value="SH3_domain"/>
</dbReference>
<dbReference type="InterPro" id="IPR036028">
    <property type="entry name" value="SH3-like_dom_sf"/>
</dbReference>
<feature type="compositionally biased region" description="Polar residues" evidence="2">
    <location>
        <begin position="802"/>
        <end position="815"/>
    </location>
</feature>
<dbReference type="PROSITE" id="PS50052">
    <property type="entry name" value="GUANYLATE_KINASE_2"/>
    <property type="match status" value="1"/>
</dbReference>
<feature type="domain" description="PDZ" evidence="4">
    <location>
        <begin position="381"/>
        <end position="454"/>
    </location>
</feature>
<proteinExistence type="predicted"/>
<dbReference type="PROSITE" id="PS51145">
    <property type="entry name" value="ZU5"/>
    <property type="match status" value="1"/>
</dbReference>
<dbReference type="GO" id="GO:0005923">
    <property type="term" value="C:bicellular tight junction"/>
    <property type="evidence" value="ECO:0007669"/>
    <property type="project" value="TreeGrafter"/>
</dbReference>
<dbReference type="FunFam" id="2.30.42.10:FF:000029">
    <property type="entry name" value="tight junction protein ZO-1 isoform X1"/>
    <property type="match status" value="1"/>
</dbReference>
<dbReference type="FunCoup" id="A0A7R8V6N0">
    <property type="interactions" value="580"/>
</dbReference>
<dbReference type="InterPro" id="IPR008145">
    <property type="entry name" value="GK/Ca_channel_bsu"/>
</dbReference>
<dbReference type="Pfam" id="PF00625">
    <property type="entry name" value="Guanylate_kin"/>
    <property type="match status" value="1"/>
</dbReference>
<feature type="compositionally biased region" description="Basic and acidic residues" evidence="2">
    <location>
        <begin position="1091"/>
        <end position="1100"/>
    </location>
</feature>
<dbReference type="Pfam" id="PF00595">
    <property type="entry name" value="PDZ"/>
    <property type="match status" value="2"/>
</dbReference>
<feature type="region of interest" description="Disordered" evidence="2">
    <location>
        <begin position="1771"/>
        <end position="1796"/>
    </location>
</feature>
<evidence type="ECO:0000259" key="3">
    <source>
        <dbReference type="PROSITE" id="PS50052"/>
    </source>
</evidence>
<feature type="compositionally biased region" description="Low complexity" evidence="2">
    <location>
        <begin position="785"/>
        <end position="799"/>
    </location>
</feature>
<dbReference type="GO" id="GO:0045216">
    <property type="term" value="P:cell-cell junction organization"/>
    <property type="evidence" value="ECO:0007669"/>
    <property type="project" value="TreeGrafter"/>
</dbReference>
<dbReference type="GO" id="GO:0050839">
    <property type="term" value="F:cell adhesion molecule binding"/>
    <property type="evidence" value="ECO:0007669"/>
    <property type="project" value="TreeGrafter"/>
</dbReference>
<sequence length="2014" mass="223449">MKFYSFRPNNLSTDRTSWEYHTVAITRVPGYGFGIAVSGGRDNPHFANGDPSIAVSDVLKGGPAEERLQVNDRIISVNGVSLENVEYATAVQVLRDSGNTVTLVVKRRVANLNLNPNQHSHSMSSVGLTGGGGILTAGPQPAVVPGQPIKVVLTKASKKEDFGIVLGCRLFIKEITSKARDQLAANGYSLQEGDIITRLNNTNCSDTMNMKEAKKIIDGCKERLNLVVLRDVTNQNISNNNLNNAGLQTSMYSHTQQLSNCSNNLDEAYLSGNAPGYSSQNLYVQPPTRGITSPLADEKNNLTPRGRSRGPLTDVALSQLDRPSTPPTGNSPRRQPNVDDPPRPPPPRNEEFYSSRRQLYEDDPLQRSRQSAEPRFISFQKEGSVGIRLTGGNEAGIFVTAVQPGSPASLQGLTPGDKILKVNDMDMHGVTREEAVLFLLSLQDRIDLIVQHCKEEYDEVVANQRGDSFHIKTHFHCDSPSKGEMAFKAGDVFRVIDTLHNGVVGSWQVLKIGRGHQEMQRGVIPNKSRAEELATAQFNATKKEMNASESRGNFFRRRRSTHRRSKSLSRENWDDVVFSDAISKFAAYERVVLRHPGFVRPVVIFGPVADLAREKLAKDFPDKFTSPLQDDDKSNAKCRIVRLSNIRDIMDRGKHALLDITPNAVDRLNYAQFYPIVIFLKTDSKHIIKQLRRDVPKSAHKSSKKLLEQCGKLDKVWSHIFSTTIVLNETDSWYRKLRDAIDLQQSGAVWMSESKPVESLSDDFLFPMSTSRLSYASSPESDLELSPGPSASLSLGNLPQLVKSSSDPSIATNQDNLDRDRDIGEGLPPYAHPYNHSNAMSPNRQPVDGKFGFSGPGNNPNQSTPENTVNRNQPIYGMNAPDLPPRIDRASKPPGGVPILSAAVNNQMRNGNSSGTLGRSAQERLFGKQGAGAVEDGHEEYATRPTNTDSMERNAENSLDRQRHNNVPGSGAAGVKTPGGAPQPLQNGSYDSVSSYDSYNTTQIAAQNIRLGPNAPDDLKSVPAVNTRIAPTMGTADYRDPSMANRNPIHEHPRNLHEHIGRGMVPGGPNDLNRQSSPGRPLYDINSSRNIDNRNPHDVRGMNIPQRPSNLGLESSPRKQIVETKTDYGKYSRNNSTSQADYNKSPKSAHIGPPTGGNGNMNPAAGNVPFKPVPPPKPKNYRPPIQGHMNASGHWDNGEPTSPRSPNGFFYPPNSSHYHHSQGAPGSPHNTSGPPHPGHAYGHYSSGQQPPYPASNGYNPNAHPYSGAPGGGQYMQRGHHPMANVPPHHTPERHALDLAGSREQRGSAFELYRKPQIGTAGHHHNLSDMEPFDRYYHHSNQNYNHPQYQHHSPPPPSQPSSMIYANSTINDPNYQNYYFEDDNMPPPLPPPLPLPPKTKKKSMLKSPLAAIKNAFMKSTRPLRRMNSMVEPERKIKPCLRRQYSLMEKPSRVHYAPESYPHAASLPPDHRQNVVVHHEPFYPQHLNITYQNLEPEDIYTSQGQKENFDDLYANRALIDLERRQAERSGGGRRIVRRHSMADRTNTQRPNYILSYDPEDVYQSRHGAYMMQERRAPGSAVMMRRRFYPDNVEEPVYQSRREMHRNHLYQSRKEMQERIAQGKKEIEREFTPQSSSNHSTETDDRSDRDSIYQSRREVKDNGYKTRAQLREQIYQSRRDAMESMAEPIYVSKRELKHEPIYECREEGAAALAIRENETDEKKEKEGKCENSIEDTLTTSKNSDLHQSNETVIENERFKEPTTPLLDNRSLAAASTLPTNEPEPVITSPTETPSTPRSLRAPFHISNIIKRTAPVPPIASSRTSLETHYTSQASLPVGPPNASSTPYTSEMSLQGPGGAAARAQQQRIANMQAIAPPTTPREPCTTHGVFDERGGTLFDNVWNVSLSIPPGAIPPGVKQEVYFTVSDPRLSEAVGGPPLDMENGETMLSPLVMCGPQGLEFLVPVTLNIPHCAGRTASLGLALKATDSEKNLQTNWDNIDLPSNAAAHTVSVKVDHF</sequence>
<feature type="compositionally biased region" description="Basic and acidic residues" evidence="2">
    <location>
        <begin position="336"/>
        <end position="353"/>
    </location>
</feature>
<feature type="compositionally biased region" description="Low complexity" evidence="2">
    <location>
        <begin position="1160"/>
        <end position="1170"/>
    </location>
</feature>
<feature type="compositionally biased region" description="Low complexity" evidence="2">
    <location>
        <begin position="1779"/>
        <end position="1795"/>
    </location>
</feature>
<dbReference type="InParanoid" id="A0A7R8V6N0"/>
<feature type="region of interest" description="Disordered" evidence="2">
    <location>
        <begin position="1624"/>
        <end position="1662"/>
    </location>
</feature>
<feature type="compositionally biased region" description="Polar residues" evidence="2">
    <location>
        <begin position="835"/>
        <end position="844"/>
    </location>
</feature>
<evidence type="ECO:0000256" key="2">
    <source>
        <dbReference type="SAM" id="MobiDB-lite"/>
    </source>
</evidence>
<dbReference type="FunFam" id="2.30.42.10:FF:000138">
    <property type="entry name" value="Uncharacterized protein, isoform C"/>
    <property type="match status" value="1"/>
</dbReference>
<dbReference type="Gene3D" id="2.60.220.30">
    <property type="match status" value="1"/>
</dbReference>
<dbReference type="OrthoDB" id="418634at2759"/>
<evidence type="ECO:0000313" key="7">
    <source>
        <dbReference type="Proteomes" id="UP000594454"/>
    </source>
</evidence>
<protein>
    <recommendedName>
        <fullName evidence="8">Tight junction protein ZO-1</fullName>
    </recommendedName>
</protein>
<dbReference type="InterPro" id="IPR036034">
    <property type="entry name" value="PDZ_sf"/>
</dbReference>
<feature type="domain" description="ZU5" evidence="5">
    <location>
        <begin position="1881"/>
        <end position="2014"/>
    </location>
</feature>
<dbReference type="FunFam" id="2.30.30.40:FF:000137">
    <property type="entry name" value="Uncharacterized protein, isoform G"/>
    <property type="match status" value="1"/>
</dbReference>
<feature type="compositionally biased region" description="Polar residues" evidence="2">
    <location>
        <begin position="1838"/>
        <end position="1849"/>
    </location>
</feature>
<gene>
    <name evidence="6" type="ORF">HERILL_LOCUS15363</name>
</gene>
<dbReference type="CDD" id="cd06728">
    <property type="entry name" value="PDZ2_ZO1-like_ds"/>
    <property type="match status" value="1"/>
</dbReference>
<evidence type="ECO:0000256" key="1">
    <source>
        <dbReference type="ARBA" id="ARBA00022443"/>
    </source>
</evidence>
<evidence type="ECO:0000259" key="5">
    <source>
        <dbReference type="PROSITE" id="PS51145"/>
    </source>
</evidence>
<dbReference type="InterPro" id="IPR008144">
    <property type="entry name" value="Guanylate_kin-like_dom"/>
</dbReference>
<keyword evidence="1" id="KW-0728">SH3 domain</keyword>
<dbReference type="SUPFAM" id="SSF50044">
    <property type="entry name" value="SH3-domain"/>
    <property type="match status" value="1"/>
</dbReference>
<dbReference type="Proteomes" id="UP000594454">
    <property type="component" value="Chromosome 6"/>
</dbReference>
<evidence type="ECO:0008006" key="8">
    <source>
        <dbReference type="Google" id="ProtNLM"/>
    </source>
</evidence>
<reference evidence="6 7" key="1">
    <citation type="submission" date="2020-11" db="EMBL/GenBank/DDBJ databases">
        <authorList>
            <person name="Wallbank WR R."/>
            <person name="Pardo Diaz C."/>
            <person name="Kozak K."/>
            <person name="Martin S."/>
            <person name="Jiggins C."/>
            <person name="Moest M."/>
            <person name="Warren A I."/>
            <person name="Generalovic N T."/>
            <person name="Byers J.R.P. K."/>
            <person name="Montejo-Kovacevich G."/>
            <person name="Yen C E."/>
        </authorList>
    </citation>
    <scope>NUCLEOTIDE SEQUENCE [LARGE SCALE GENOMIC DNA]</scope>
</reference>
<feature type="compositionally biased region" description="Polar residues" evidence="2">
    <location>
        <begin position="856"/>
        <end position="873"/>
    </location>
</feature>